<feature type="coiled-coil region" evidence="3">
    <location>
        <begin position="229"/>
        <end position="256"/>
    </location>
</feature>
<name>L0PBW2_PNEJI</name>
<evidence type="ECO:0000313" key="5">
    <source>
        <dbReference type="EMBL" id="CCJ29125.1"/>
    </source>
</evidence>
<evidence type="ECO:0000313" key="6">
    <source>
        <dbReference type="Proteomes" id="UP000010422"/>
    </source>
</evidence>
<dbReference type="GO" id="GO:0036286">
    <property type="term" value="C:eisosome filament"/>
    <property type="evidence" value="ECO:0007669"/>
    <property type="project" value="TreeGrafter"/>
</dbReference>
<keyword evidence="3" id="KW-0175">Coiled coil</keyword>
<dbReference type="VEuPathDB" id="FungiDB:PNEJI1_003258-RA"/>
<reference evidence="5 6" key="1">
    <citation type="journal article" date="2012" name="MBio">
        <title>De novo assembly of the Pneumocystis jirovecii genome from a single bronchoalveolar lavage fluid specimen from a patient.</title>
        <authorList>
            <person name="Cisse O.H."/>
            <person name="Pagni M."/>
            <person name="Hauser P.M."/>
        </authorList>
    </citation>
    <scope>NUCLEOTIDE SEQUENCE [LARGE SCALE GENOMIC DNA]</scope>
    <source>
        <strain evidence="5 6">SE8</strain>
    </source>
</reference>
<feature type="region of interest" description="Disordered" evidence="4">
    <location>
        <begin position="50"/>
        <end position="84"/>
    </location>
</feature>
<dbReference type="STRING" id="1209962.L0PBW2"/>
<keyword evidence="1" id="KW-0597">Phosphoprotein</keyword>
<accession>L0PBW2</accession>
<dbReference type="GO" id="GO:0008289">
    <property type="term" value="F:lipid binding"/>
    <property type="evidence" value="ECO:0007669"/>
    <property type="project" value="TreeGrafter"/>
</dbReference>
<comment type="function">
    <text evidence="2">Negative regulator of cell wall integrity (CWI) in unstressed cells, probably by inhibiting protein kinase ksg1/ppk21 activity and regulating their downstream CWI pathways pck2-MAP kinase pathway and protein kinase gad8 pathway. Activity may be regulated by the transient increase of sphingolipid long chain bases (LCBs) during heat stress.</text>
</comment>
<evidence type="ECO:0000256" key="4">
    <source>
        <dbReference type="SAM" id="MobiDB-lite"/>
    </source>
</evidence>
<evidence type="ECO:0000256" key="3">
    <source>
        <dbReference type="SAM" id="Coils"/>
    </source>
</evidence>
<dbReference type="Pfam" id="PF13805">
    <property type="entry name" value="Pil1"/>
    <property type="match status" value="1"/>
</dbReference>
<evidence type="ECO:0000256" key="1">
    <source>
        <dbReference type="ARBA" id="ARBA00022553"/>
    </source>
</evidence>
<dbReference type="PANTHER" id="PTHR31962:SF4">
    <property type="entry name" value="PRIMARY COMPONENT OF EISOSOMES (EUROFUNG)"/>
    <property type="match status" value="1"/>
</dbReference>
<dbReference type="FunFam" id="1.20.1270.60:FF:000005">
    <property type="entry name" value="Sphingolipid long chain base-responsive pil1"/>
    <property type="match status" value="1"/>
</dbReference>
<evidence type="ECO:0000256" key="2">
    <source>
        <dbReference type="ARBA" id="ARBA00053166"/>
    </source>
</evidence>
<dbReference type="InterPro" id="IPR028245">
    <property type="entry name" value="PIL1/LSP1"/>
</dbReference>
<evidence type="ECO:0008006" key="7">
    <source>
        <dbReference type="Google" id="ProtNLM"/>
    </source>
</evidence>
<dbReference type="InParanoid" id="L0PBW2"/>
<organism evidence="6">
    <name type="scientific">Pneumocystis jirovecii</name>
    <name type="common">Human pneumocystis pneumonia agent</name>
    <dbReference type="NCBI Taxonomy" id="42068"/>
    <lineage>
        <taxon>Eukaryota</taxon>
        <taxon>Fungi</taxon>
        <taxon>Dikarya</taxon>
        <taxon>Ascomycota</taxon>
        <taxon>Taphrinomycotina</taxon>
        <taxon>Pneumocystomycetes</taxon>
        <taxon>Pneumocystaceae</taxon>
        <taxon>Pneumocystis</taxon>
    </lineage>
</organism>
<comment type="caution">
    <text evidence="5">The sequence shown here is derived from an EMBL/GenBank/DDBJ whole genome shotgun (WGS) entry which is preliminary data.</text>
</comment>
<dbReference type="Proteomes" id="UP000010422">
    <property type="component" value="Unassembled WGS sequence"/>
</dbReference>
<dbReference type="Gene3D" id="1.20.1270.60">
    <property type="entry name" value="Arfaptin homology (AH) domain/BAR domain"/>
    <property type="match status" value="1"/>
</dbReference>
<dbReference type="GO" id="GO:0070941">
    <property type="term" value="P:eisosome assembly"/>
    <property type="evidence" value="ECO:0007669"/>
    <property type="project" value="TreeGrafter"/>
</dbReference>
<dbReference type="GO" id="GO:0005886">
    <property type="term" value="C:plasma membrane"/>
    <property type="evidence" value="ECO:0007669"/>
    <property type="project" value="TreeGrafter"/>
</dbReference>
<proteinExistence type="predicted"/>
<dbReference type="GO" id="GO:0006897">
    <property type="term" value="P:endocytosis"/>
    <property type="evidence" value="ECO:0007669"/>
    <property type="project" value="TreeGrafter"/>
</dbReference>
<dbReference type="AlphaFoldDB" id="L0PBW2"/>
<dbReference type="EMBL" id="CAKM01000158">
    <property type="protein sequence ID" value="CCJ29125.1"/>
    <property type="molecule type" value="Genomic_DNA"/>
</dbReference>
<dbReference type="PANTHER" id="PTHR31962">
    <property type="entry name" value="SPHINGOLIPID LONG CHAIN BASE-RESPONSIVE PROTEIN PIL1"/>
    <property type="match status" value="1"/>
</dbReference>
<gene>
    <name evidence="5" type="ORF">PNEJI1_003258-RA</name>
</gene>
<sequence length="376" mass="41544">MAQACTARHAQYGMHIYTVYIVHVHIAQYSVIHSIGMAHTSLAAGAGGGWGSGGGRRGVAGGTASDKRHPDRAEESAGELDRVRKKHDEPVTLAPAQQTNIKIVPVGRTPLRGNATHTSLPKLIKTENGLIAAYEAAGREQQAVASQLSQWGEETGDDAIGDLSDKVAVILSEIGDLEENHATQIDDSRRVLKTIRNIENSVQPLRDAKQKLTDQIAMLKHKDPESSKLVEQEQRLVRLEAENLVAEAQLTHVSRQKLKEAYNMYFLSVQERAEKQCLLSYYGRKLLDLLDDNPVIPGDIRIAYESEKEAKELLLEAEEALQSWRPGQLSYEREHASDPNLVSERSQDSFSKPEMSAVAIIKQDISEEMEKTVSLA</sequence>
<feature type="compositionally biased region" description="Basic and acidic residues" evidence="4">
    <location>
        <begin position="65"/>
        <end position="84"/>
    </location>
</feature>
<dbReference type="InterPro" id="IPR027267">
    <property type="entry name" value="AH/BAR_dom_sf"/>
</dbReference>
<protein>
    <recommendedName>
        <fullName evidence="7">Sphingolipid long chain base-responsive protein LSP1</fullName>
    </recommendedName>
</protein>
<feature type="compositionally biased region" description="Gly residues" evidence="4">
    <location>
        <begin position="50"/>
        <end position="61"/>
    </location>
</feature>